<dbReference type="EMBL" id="AFNH02000574">
    <property type="protein sequence ID" value="EZG66745.1"/>
    <property type="molecule type" value="Genomic_DNA"/>
</dbReference>
<dbReference type="AlphaFoldDB" id="A0A023B6T7"/>
<dbReference type="RefSeq" id="XP_011130504.1">
    <property type="nucleotide sequence ID" value="XM_011132202.1"/>
</dbReference>
<dbReference type="OrthoDB" id="347521at2759"/>
<feature type="compositionally biased region" description="Gly residues" evidence="1">
    <location>
        <begin position="273"/>
        <end position="286"/>
    </location>
</feature>
<gene>
    <name evidence="2" type="ORF">GNI_076600</name>
</gene>
<name>A0A023B6T7_GRENI</name>
<dbReference type="VEuPathDB" id="CryptoDB:GNI_076600"/>
<protein>
    <submittedName>
        <fullName evidence="2">Uncharacterized protein</fullName>
    </submittedName>
</protein>
<evidence type="ECO:0000256" key="1">
    <source>
        <dbReference type="SAM" id="MobiDB-lite"/>
    </source>
</evidence>
<dbReference type="GeneID" id="22912790"/>
<keyword evidence="3" id="KW-1185">Reference proteome</keyword>
<evidence type="ECO:0000313" key="2">
    <source>
        <dbReference type="EMBL" id="EZG66745.1"/>
    </source>
</evidence>
<accession>A0A023B6T7</accession>
<feature type="compositionally biased region" description="Low complexity" evidence="1">
    <location>
        <begin position="287"/>
        <end position="309"/>
    </location>
</feature>
<dbReference type="Proteomes" id="UP000019763">
    <property type="component" value="Unassembled WGS sequence"/>
</dbReference>
<reference evidence="2" key="1">
    <citation type="submission" date="2013-12" db="EMBL/GenBank/DDBJ databases">
        <authorList>
            <person name="Omoto C.K."/>
            <person name="Sibley D."/>
            <person name="Venepally P."/>
            <person name="Hadjithomas M."/>
            <person name="Karamycheva S."/>
            <person name="Brunk B."/>
            <person name="Roos D."/>
            <person name="Caler E."/>
            <person name="Lorenzi H."/>
        </authorList>
    </citation>
    <scope>NUCLEOTIDE SEQUENCE</scope>
</reference>
<proteinExistence type="predicted"/>
<feature type="region of interest" description="Disordered" evidence="1">
    <location>
        <begin position="252"/>
        <end position="354"/>
    </location>
</feature>
<evidence type="ECO:0000313" key="3">
    <source>
        <dbReference type="Proteomes" id="UP000019763"/>
    </source>
</evidence>
<organism evidence="2 3">
    <name type="scientific">Gregarina niphandrodes</name>
    <name type="common">Septate eugregarine</name>
    <dbReference type="NCBI Taxonomy" id="110365"/>
    <lineage>
        <taxon>Eukaryota</taxon>
        <taxon>Sar</taxon>
        <taxon>Alveolata</taxon>
        <taxon>Apicomplexa</taxon>
        <taxon>Conoidasida</taxon>
        <taxon>Gregarinasina</taxon>
        <taxon>Eugregarinorida</taxon>
        <taxon>Gregarinidae</taxon>
        <taxon>Gregarina</taxon>
    </lineage>
</organism>
<comment type="caution">
    <text evidence="2">The sequence shown here is derived from an EMBL/GenBank/DDBJ whole genome shotgun (WGS) entry which is preliminary data.</text>
</comment>
<feature type="compositionally biased region" description="Basic and acidic residues" evidence="1">
    <location>
        <begin position="310"/>
        <end position="331"/>
    </location>
</feature>
<sequence length="354" mass="38966">MNGPELTADEELQNDLELERVEKAVFEMVDESDRSLFINFMRTETELFLLFADWTEKQRRKLVDLQLRNGDVWAEVAKHKAAAVRELEQLHAVFDLMKTAPVDGTFPQPPAATEEMERKKMRQLTVTGAINQVNEEESYREILTALRRRKKVGAELAAQLRQIAQTITAGAQEQVHFAHIVAHLCRRWNVTRIPYEQQVFKGSNLNYPYRAELWVELLSIPSRYWGVELLEDTTRSLAPTLWEAADNAGYLPDFSSTNTSSSTRRGEDVTAPGGSGGGGSANGTGSTGATASGVATSTGAISTGSAASPGDRHWESGRESATEAEQGRGGEEPGEENAGFEQHTEFAVRPAALV</sequence>